<feature type="transmembrane region" description="Helical" evidence="1">
    <location>
        <begin position="130"/>
        <end position="150"/>
    </location>
</feature>
<dbReference type="Proteomes" id="UP001079657">
    <property type="component" value="Unassembled WGS sequence"/>
</dbReference>
<dbReference type="InterPro" id="IPR003675">
    <property type="entry name" value="Rce1/LyrA-like_dom"/>
</dbReference>
<keyword evidence="1" id="KW-1133">Transmembrane helix</keyword>
<sequence length="273" mass="31239">MKKFLYLVFYILKYLFIYILVQSLVTIITIFIMEKEIGLEGVDDLIIKYGFSTLPIAIIITFIGYYLLFKLDNEDLIKYCDFNKFKNQYILPIILISISFSLMTSCIAKSDVNILHIYGEILGSYFNGGNSISELICLLIFVPIFEEVLFRGIIYNKLRENIDLVSAIIVQASIFGIFHGNAFQTVYTGILGIILAIIYTWSDSIWAAILTHGVFNISGLIIVPGIINISKGVIPCYIPMYIVIGLIILIISFRYFYRITRPIKPFNSFFIEL</sequence>
<dbReference type="InterPro" id="IPR052710">
    <property type="entry name" value="CAAX_protease"/>
</dbReference>
<keyword evidence="1" id="KW-0812">Transmembrane</keyword>
<dbReference type="Pfam" id="PF02517">
    <property type="entry name" value="Rce1-like"/>
    <property type="match status" value="1"/>
</dbReference>
<name>A0ABT4CP82_9CLOT</name>
<accession>A0ABT4CP82</accession>
<evidence type="ECO:0000313" key="3">
    <source>
        <dbReference type="EMBL" id="MCY6370870.1"/>
    </source>
</evidence>
<evidence type="ECO:0000256" key="1">
    <source>
        <dbReference type="SAM" id="Phobius"/>
    </source>
</evidence>
<reference evidence="3" key="1">
    <citation type="submission" date="2022-12" db="EMBL/GenBank/DDBJ databases">
        <authorList>
            <person name="Wang J."/>
        </authorList>
    </citation>
    <scope>NUCLEOTIDE SEQUENCE</scope>
    <source>
        <strain evidence="3">HY-42-06</strain>
    </source>
</reference>
<feature type="transmembrane region" description="Helical" evidence="1">
    <location>
        <begin position="89"/>
        <end position="110"/>
    </location>
</feature>
<feature type="domain" description="CAAX prenyl protease 2/Lysostaphin resistance protein A-like" evidence="2">
    <location>
        <begin position="131"/>
        <end position="217"/>
    </location>
</feature>
<dbReference type="GO" id="GO:0008237">
    <property type="term" value="F:metallopeptidase activity"/>
    <property type="evidence" value="ECO:0007669"/>
    <property type="project" value="UniProtKB-KW"/>
</dbReference>
<keyword evidence="3" id="KW-0378">Hydrolase</keyword>
<dbReference type="PANTHER" id="PTHR36435">
    <property type="entry name" value="SLR1288 PROTEIN"/>
    <property type="match status" value="1"/>
</dbReference>
<feature type="transmembrane region" description="Helical" evidence="1">
    <location>
        <begin position="239"/>
        <end position="257"/>
    </location>
</feature>
<keyword evidence="3" id="KW-0645">Protease</keyword>
<evidence type="ECO:0000259" key="2">
    <source>
        <dbReference type="Pfam" id="PF02517"/>
    </source>
</evidence>
<gene>
    <name evidence="3" type="ORF">OXH55_09525</name>
</gene>
<organism evidence="3 4">
    <name type="scientific">Clostridium ganghwense</name>
    <dbReference type="NCBI Taxonomy" id="312089"/>
    <lineage>
        <taxon>Bacteria</taxon>
        <taxon>Bacillati</taxon>
        <taxon>Bacillota</taxon>
        <taxon>Clostridia</taxon>
        <taxon>Eubacteriales</taxon>
        <taxon>Clostridiaceae</taxon>
        <taxon>Clostridium</taxon>
    </lineage>
</organism>
<feature type="transmembrane region" description="Helical" evidence="1">
    <location>
        <begin position="7"/>
        <end position="33"/>
    </location>
</feature>
<evidence type="ECO:0000313" key="4">
    <source>
        <dbReference type="Proteomes" id="UP001079657"/>
    </source>
</evidence>
<feature type="transmembrane region" description="Helical" evidence="1">
    <location>
        <begin position="45"/>
        <end position="68"/>
    </location>
</feature>
<dbReference type="EMBL" id="JAPQES010000003">
    <property type="protein sequence ID" value="MCY6370870.1"/>
    <property type="molecule type" value="Genomic_DNA"/>
</dbReference>
<keyword evidence="1" id="KW-0472">Membrane</keyword>
<comment type="caution">
    <text evidence="3">The sequence shown here is derived from an EMBL/GenBank/DDBJ whole genome shotgun (WGS) entry which is preliminary data.</text>
</comment>
<dbReference type="PANTHER" id="PTHR36435:SF1">
    <property type="entry name" value="CAAX AMINO TERMINAL PROTEASE FAMILY PROTEIN"/>
    <property type="match status" value="1"/>
</dbReference>
<keyword evidence="4" id="KW-1185">Reference proteome</keyword>
<feature type="transmembrane region" description="Helical" evidence="1">
    <location>
        <begin position="162"/>
        <end position="179"/>
    </location>
</feature>
<feature type="transmembrane region" description="Helical" evidence="1">
    <location>
        <begin position="209"/>
        <end position="227"/>
    </location>
</feature>
<proteinExistence type="predicted"/>
<feature type="transmembrane region" description="Helical" evidence="1">
    <location>
        <begin position="185"/>
        <end position="202"/>
    </location>
</feature>
<dbReference type="RefSeq" id="WP_268049715.1">
    <property type="nucleotide sequence ID" value="NZ_JAPQES010000003.1"/>
</dbReference>
<protein>
    <submittedName>
        <fullName evidence="3">CPBP family intramembrane metalloprotease</fullName>
    </submittedName>
</protein>
<keyword evidence="3" id="KW-0482">Metalloprotease</keyword>